<reference evidence="2" key="1">
    <citation type="journal article" date="2015" name="Nature">
        <title>Complex archaea that bridge the gap between prokaryotes and eukaryotes.</title>
        <authorList>
            <person name="Spang A."/>
            <person name="Saw J.H."/>
            <person name="Jorgensen S.L."/>
            <person name="Zaremba-Niedzwiedzka K."/>
            <person name="Martijn J."/>
            <person name="Lind A.E."/>
            <person name="van Eijk R."/>
            <person name="Schleper C."/>
            <person name="Guy L."/>
            <person name="Ettema T.J."/>
        </authorList>
    </citation>
    <scope>NUCLEOTIDE SEQUENCE</scope>
</reference>
<organism evidence="2">
    <name type="scientific">marine sediment metagenome</name>
    <dbReference type="NCBI Taxonomy" id="412755"/>
    <lineage>
        <taxon>unclassified sequences</taxon>
        <taxon>metagenomes</taxon>
        <taxon>ecological metagenomes</taxon>
    </lineage>
</organism>
<proteinExistence type="predicted"/>
<dbReference type="Pfam" id="PF03837">
    <property type="entry name" value="RecT"/>
    <property type="match status" value="1"/>
</dbReference>
<gene>
    <name evidence="2" type="ORF">LCGC14_1008850</name>
</gene>
<protein>
    <recommendedName>
        <fullName evidence="3">Phage recombination protein Bet</fullName>
    </recommendedName>
</protein>
<dbReference type="AlphaFoldDB" id="A0A0F9NMA2"/>
<feature type="region of interest" description="Disordered" evidence="1">
    <location>
        <begin position="227"/>
        <end position="255"/>
    </location>
</feature>
<evidence type="ECO:0000256" key="1">
    <source>
        <dbReference type="SAM" id="MobiDB-lite"/>
    </source>
</evidence>
<dbReference type="GO" id="GO:0003677">
    <property type="term" value="F:DNA binding"/>
    <property type="evidence" value="ECO:0007669"/>
    <property type="project" value="InterPro"/>
</dbReference>
<dbReference type="EMBL" id="LAZR01003950">
    <property type="protein sequence ID" value="KKN13187.1"/>
    <property type="molecule type" value="Genomic_DNA"/>
</dbReference>
<accession>A0A0F9NMA2</accession>
<dbReference type="GO" id="GO:0006259">
    <property type="term" value="P:DNA metabolic process"/>
    <property type="evidence" value="ECO:0007669"/>
    <property type="project" value="InterPro"/>
</dbReference>
<sequence length="255" mass="28453">MENTKNKETAIEIQTSGTDEKISKLGIDLTPEQVAIIKNTVAKNTTNTELAFFLNVCKISGLNPFLKEIWCYKDNKNNVIIFASRDGFYKKAQENKLYMGMRSSEVCQNDDFSLDIPNGIVVHKIDFKTPRGSIIGGYAMAFRKGGEPTIEWADINTYDKKNNAWASHKSEMIKKVAEVHALKKAFGISSLQSEDDFDIREGVAMPLNSIAETVDLLDDKPVKDAEVVDLGNNPEIEQTNSQDLEDDKPAEGKLI</sequence>
<evidence type="ECO:0000313" key="2">
    <source>
        <dbReference type="EMBL" id="KKN13187.1"/>
    </source>
</evidence>
<name>A0A0F9NMA2_9ZZZZ</name>
<comment type="caution">
    <text evidence="2">The sequence shown here is derived from an EMBL/GenBank/DDBJ whole genome shotgun (WGS) entry which is preliminary data.</text>
</comment>
<dbReference type="InterPro" id="IPR018330">
    <property type="entry name" value="RecT_fam"/>
</dbReference>
<evidence type="ECO:0008006" key="3">
    <source>
        <dbReference type="Google" id="ProtNLM"/>
    </source>
</evidence>